<reference evidence="10 11" key="1">
    <citation type="submission" date="2023-10" db="EMBL/GenBank/DDBJ databases">
        <title>Glaciecola aquimarina strain GGW-M5 nov., isolated from a coastal seawater.</title>
        <authorList>
            <person name="Bayburt H."/>
            <person name="Kim J.M."/>
            <person name="Choi B.J."/>
            <person name="Jeon C.O."/>
        </authorList>
    </citation>
    <scope>NUCLEOTIDE SEQUENCE [LARGE SCALE GENOMIC DNA]</scope>
    <source>
        <strain evidence="10 11">KCTC 32108</strain>
    </source>
</reference>
<keyword evidence="5 7" id="KW-0472">Membrane</keyword>
<evidence type="ECO:0000313" key="10">
    <source>
        <dbReference type="EMBL" id="MDU0356384.1"/>
    </source>
</evidence>
<evidence type="ECO:0000259" key="8">
    <source>
        <dbReference type="Pfam" id="PF02706"/>
    </source>
</evidence>
<accession>A0ABU3T287</accession>
<proteinExistence type="predicted"/>
<keyword evidence="6" id="KW-0175">Coiled coil</keyword>
<feature type="transmembrane region" description="Helical" evidence="7">
    <location>
        <begin position="24"/>
        <end position="42"/>
    </location>
</feature>
<dbReference type="Pfam" id="PF13807">
    <property type="entry name" value="GNVR"/>
    <property type="match status" value="1"/>
</dbReference>
<name>A0ABU3T287_9ALTE</name>
<keyword evidence="11" id="KW-1185">Reference proteome</keyword>
<keyword evidence="2" id="KW-1003">Cell membrane</keyword>
<evidence type="ECO:0000256" key="1">
    <source>
        <dbReference type="ARBA" id="ARBA00004651"/>
    </source>
</evidence>
<protein>
    <submittedName>
        <fullName evidence="10">GNVR domain-containing protein</fullName>
    </submittedName>
</protein>
<keyword evidence="3 7" id="KW-0812">Transmembrane</keyword>
<dbReference type="RefSeq" id="WP_316027872.1">
    <property type="nucleotide sequence ID" value="NZ_JAWDIO010000002.1"/>
</dbReference>
<evidence type="ECO:0000256" key="4">
    <source>
        <dbReference type="ARBA" id="ARBA00022989"/>
    </source>
</evidence>
<evidence type="ECO:0000256" key="6">
    <source>
        <dbReference type="SAM" id="Coils"/>
    </source>
</evidence>
<gene>
    <name evidence="10" type="ORF">RS130_23045</name>
</gene>
<comment type="subcellular location">
    <subcellularLocation>
        <location evidence="1">Cell membrane</location>
        <topology evidence="1">Multi-pass membrane protein</topology>
    </subcellularLocation>
</comment>
<feature type="coiled-coil region" evidence="6">
    <location>
        <begin position="330"/>
        <end position="364"/>
    </location>
</feature>
<dbReference type="InterPro" id="IPR014345">
    <property type="entry name" value="XrtA_polysacc_chain"/>
</dbReference>
<evidence type="ECO:0000259" key="9">
    <source>
        <dbReference type="Pfam" id="PF13807"/>
    </source>
</evidence>
<comment type="caution">
    <text evidence="10">The sequence shown here is derived from an EMBL/GenBank/DDBJ whole genome shotgun (WGS) entry which is preliminary data.</text>
</comment>
<dbReference type="InterPro" id="IPR032807">
    <property type="entry name" value="GNVR"/>
</dbReference>
<organism evidence="10 11">
    <name type="scientific">Paraglaciecola aquimarina</name>
    <dbReference type="NCBI Taxonomy" id="1235557"/>
    <lineage>
        <taxon>Bacteria</taxon>
        <taxon>Pseudomonadati</taxon>
        <taxon>Pseudomonadota</taxon>
        <taxon>Gammaproteobacteria</taxon>
        <taxon>Alteromonadales</taxon>
        <taxon>Alteromonadaceae</taxon>
        <taxon>Paraglaciecola</taxon>
    </lineage>
</organism>
<feature type="transmembrane region" description="Helical" evidence="7">
    <location>
        <begin position="494"/>
        <end position="514"/>
    </location>
</feature>
<dbReference type="EMBL" id="JAWDIO010000002">
    <property type="protein sequence ID" value="MDU0356384.1"/>
    <property type="molecule type" value="Genomic_DNA"/>
</dbReference>
<sequence>MQDIQQTLELLVNYIKGIWVKKRYVIISTWLICPIGFFYVLTLPNVYQSQARVYVDTRSVLQPLLRGLAIQTNPQQEIAMMVKTLLSRPNLEIIARESDLDITATTAEAYSSLIDSMSKNIKLNSAGRDNLYTISYSSTSPEIARTVVQETLNLFVENSKGNSRKDSDSANQFIDEQINDYENRLSAAETRLANFKRKYSDLLPNQGSFYQNYAQLQESLEATLLTIKEIQQQIVALKSNNTSQKPNVDEFSVHHSNSLSPLTTRYDVRIKNLEENLDELMLKYTELHPDVIEAQNLLASLKTARKSEIEEYLASSSNTDEANSQVGSVASEIKLEVSRLESQIASLKVRQNNYEAKIQVLAEKIDLVPQVEAERTALDRDYQVTKRKYEELLSRKESSDLAQKAEASNEDVQFRVIDPPRANNKASGPNRPLLYTLVLIVAFGAGFGVAFLLSQINPILIRPNQLTQLTGYPVLGVVSHLNKAKMKKVARKRLFIFLLSSGMNVGAYGVLIAADIMKIDIYARIFS</sequence>
<evidence type="ECO:0000313" key="11">
    <source>
        <dbReference type="Proteomes" id="UP001247805"/>
    </source>
</evidence>
<evidence type="ECO:0000256" key="7">
    <source>
        <dbReference type="SAM" id="Phobius"/>
    </source>
</evidence>
<evidence type="ECO:0000256" key="3">
    <source>
        <dbReference type="ARBA" id="ARBA00022692"/>
    </source>
</evidence>
<dbReference type="Proteomes" id="UP001247805">
    <property type="component" value="Unassembled WGS sequence"/>
</dbReference>
<feature type="domain" description="Tyrosine-protein kinase G-rich" evidence="9">
    <location>
        <begin position="374"/>
        <end position="452"/>
    </location>
</feature>
<evidence type="ECO:0000256" key="5">
    <source>
        <dbReference type="ARBA" id="ARBA00023136"/>
    </source>
</evidence>
<dbReference type="InterPro" id="IPR050445">
    <property type="entry name" value="Bact_polysacc_biosynth/exp"/>
</dbReference>
<dbReference type="InterPro" id="IPR003856">
    <property type="entry name" value="LPS_length_determ_N"/>
</dbReference>
<feature type="domain" description="Polysaccharide chain length determinant N-terminal" evidence="8">
    <location>
        <begin position="11"/>
        <end position="95"/>
    </location>
</feature>
<feature type="transmembrane region" description="Helical" evidence="7">
    <location>
        <begin position="433"/>
        <end position="453"/>
    </location>
</feature>
<dbReference type="Pfam" id="PF02706">
    <property type="entry name" value="Wzz"/>
    <property type="match status" value="1"/>
</dbReference>
<keyword evidence="4 7" id="KW-1133">Transmembrane helix</keyword>
<dbReference type="SUPFAM" id="SSF57997">
    <property type="entry name" value="Tropomyosin"/>
    <property type="match status" value="1"/>
</dbReference>
<dbReference type="PANTHER" id="PTHR32309">
    <property type="entry name" value="TYROSINE-PROTEIN KINASE"/>
    <property type="match status" value="1"/>
</dbReference>
<feature type="coiled-coil region" evidence="6">
    <location>
        <begin position="171"/>
        <end position="283"/>
    </location>
</feature>
<dbReference type="NCBIfam" id="TIGR03007">
    <property type="entry name" value="pepcterm_ChnLen"/>
    <property type="match status" value="1"/>
</dbReference>
<dbReference type="PANTHER" id="PTHR32309:SF13">
    <property type="entry name" value="FERRIC ENTEROBACTIN TRANSPORT PROTEIN FEPE"/>
    <property type="match status" value="1"/>
</dbReference>
<evidence type="ECO:0000256" key="2">
    <source>
        <dbReference type="ARBA" id="ARBA00022475"/>
    </source>
</evidence>